<keyword evidence="2" id="KW-1185">Reference proteome</keyword>
<protein>
    <submittedName>
        <fullName evidence="1">Uncharacterized protein</fullName>
    </submittedName>
</protein>
<evidence type="ECO:0000313" key="1">
    <source>
        <dbReference type="EMBL" id="KAJ8667264.1"/>
    </source>
</evidence>
<gene>
    <name evidence="1" type="ORF">QAD02_008926</name>
</gene>
<name>A0ACC2NAB0_9HYME</name>
<dbReference type="EMBL" id="CM056744">
    <property type="protein sequence ID" value="KAJ8667264.1"/>
    <property type="molecule type" value="Genomic_DNA"/>
</dbReference>
<accession>A0ACC2NAB0</accession>
<comment type="caution">
    <text evidence="1">The sequence shown here is derived from an EMBL/GenBank/DDBJ whole genome shotgun (WGS) entry which is preliminary data.</text>
</comment>
<evidence type="ECO:0000313" key="2">
    <source>
        <dbReference type="Proteomes" id="UP001239111"/>
    </source>
</evidence>
<reference evidence="1" key="1">
    <citation type="submission" date="2023-04" db="EMBL/GenBank/DDBJ databases">
        <title>A chromosome-level genome assembly of the parasitoid wasp Eretmocerus hayati.</title>
        <authorList>
            <person name="Zhong Y."/>
            <person name="Liu S."/>
            <person name="Liu Y."/>
        </authorList>
    </citation>
    <scope>NUCLEOTIDE SEQUENCE</scope>
    <source>
        <strain evidence="1">ZJU_SS_LIU_2023</strain>
    </source>
</reference>
<proteinExistence type="predicted"/>
<organism evidence="1 2">
    <name type="scientific">Eretmocerus hayati</name>
    <dbReference type="NCBI Taxonomy" id="131215"/>
    <lineage>
        <taxon>Eukaryota</taxon>
        <taxon>Metazoa</taxon>
        <taxon>Ecdysozoa</taxon>
        <taxon>Arthropoda</taxon>
        <taxon>Hexapoda</taxon>
        <taxon>Insecta</taxon>
        <taxon>Pterygota</taxon>
        <taxon>Neoptera</taxon>
        <taxon>Endopterygota</taxon>
        <taxon>Hymenoptera</taxon>
        <taxon>Apocrita</taxon>
        <taxon>Proctotrupomorpha</taxon>
        <taxon>Chalcidoidea</taxon>
        <taxon>Aphelinidae</taxon>
        <taxon>Aphelininae</taxon>
        <taxon>Eretmocerus</taxon>
    </lineage>
</organism>
<sequence>MHLLVQLVLCVALLLGLTTARYHDKTRFDRSINYGHHAPRIVDQKPRIFTDPESHYTAYKDAALSICYLEKTRNNELDDSKLWRDVVQNNRKTLHTSTHYLTKIEAWRLAGGRIVDFCKGMKMVPLIERKPVIIEQDPFFNELPGDENDVFEKRISDVVLNPLKVRARRHAILEEQHKHLQADQQRKKREARGNYRGQTQSQYMNFDGKNEGKAEAEATRHSSHAIVGGSSGMGQAQSMSSGSDGCEDCYRLPGSIQSSMLGPNRGVASGGQPGTYPSGSIPGANTALNPGTIVYPGFTPGTVTTGSGGTNYPNGGVSGSNIPSTGSQVGRIIPGSQTTPGHSIPSTQQSGAGPNVQVPGGSYPSGTLPGTQGSSSSGSDMRGVGKYPGTQTGNYYPHTPSGPQVPQPGTYLQSPIPGGQTTVGQSSGPANQIPSGTSIPSPQMQPQPAVPGSQVGGVQGILGPGGVMYYPSQPQWPVGYPSGPQIAGSTPQTQSRGAVVSGGTVYPQITGSVPLPQGSPQYPQNTQTLPNSGSQISQGTYPPGIPSLGLPTNQINGGLQPATQSGIGVSGTQGSGTYLQPGFPYIPGTPSGGATQGSGAYFPNGQYGGGSVPGSSPYVPGIQTGQGFPGVGVPSRPGEYTPQLTPGSPSGTFQPQNPNGITYPPPGTFPGVIGPGQPNTGYIPSLGQGGVGQQPGLNLMPGRGIPGVLTPGSTTAPGSQPTQPYGTNFPSPQIPGINTPETGVQPGGAGVTTYPNINPSQVPGTGTTGTGMQSGSTGGASKPVARGDIPGTSTYPGTQTGGNSGPYPPPPPNQVTQSGGASSFPGSNVVPGQYPGSLQYPSGGSSLIPGQGSTPGIIPGTAGNGVTTAGQYPGGLQYPSSGTGLVPGQGSSTGAVSGVAGTSITVGQYPGGQQYPGGGARLIPGQASGTISGAIGTGIEAGQYPSGGVATVPGQTSATGVGNGVGGGEITATSQQSGGPPGGDDGADSQALSSVKQGEGGTQASASAEGRHGTGSATSQVSGTYTGTGSFSAQAGTSDNNKSAQTQVSGGKEGARSSAQGSGGLGRSQVQVELDSDTGATSTSAQSGGWQHGTSSKVEASGQGGLADAQANGEGQTSSQAQIGFQPYRSRGDEKPNTDRRDKPFRGGGTASAQSGTYRGQSQTQLQGSFHYGITYTGASQASSGSGAAALRKPFNFTTPDEFKPFKLDDHSEASKKANKAKSVPKEQLRDSSSRRQRLPAPPTRQEVRVVTDGDHEVSVKQRDFPATRKPPASETRSLEHVGGIVKPPGSEYVSVTNSVAGKIDSEGREKDQADEEAGTKKYEHRYFTKSSTCGYFTFSCNVVYGSNGRRKICKPKLPDASSKC</sequence>
<dbReference type="Proteomes" id="UP001239111">
    <property type="component" value="Chromosome 4"/>
</dbReference>